<evidence type="ECO:0000313" key="2">
    <source>
        <dbReference type="Proteomes" id="UP000440498"/>
    </source>
</evidence>
<keyword evidence="2" id="KW-1185">Reference proteome</keyword>
<evidence type="ECO:0000313" key="1">
    <source>
        <dbReference type="EMBL" id="MQA36791.1"/>
    </source>
</evidence>
<dbReference type="Gene3D" id="1.10.30.50">
    <property type="match status" value="1"/>
</dbReference>
<comment type="caution">
    <text evidence="1">The sequence shown here is derived from an EMBL/GenBank/DDBJ whole genome shotgun (WGS) entry which is preliminary data.</text>
</comment>
<proteinExistence type="predicted"/>
<dbReference type="Proteomes" id="UP000440498">
    <property type="component" value="Unassembled WGS sequence"/>
</dbReference>
<gene>
    <name evidence="1" type="ORF">GEV02_01405</name>
</gene>
<dbReference type="EMBL" id="WHUG01000001">
    <property type="protein sequence ID" value="MQA36791.1"/>
    <property type="molecule type" value="Genomic_DNA"/>
</dbReference>
<protein>
    <recommendedName>
        <fullName evidence="3">HNH endonuclease</fullName>
    </recommendedName>
</protein>
<sequence length="322" mass="37184">MIKLKYFDQTVVDTHLKKLSDHAKKRLGDLISKKLDAATLTHVPPADLNDLVVYFRSKVKDIVVAKPAELREFITATSLKLGWLEIILAKDAEDRDDWEKDIVSGLQWVFDYGAFSRWKHPKWGAYELVEKYNLRICAYCHTSHLNFHFHSEKDMRPPLDHFYPRSRYPYLGTSLYNLIPSCYQCNSTIKGDHDPLAKALTHPFEIGNKSVQFRMRLAGGERLPRNPVKMTAKQIEIEVTGIGACRTSVKFFILPQRYQWYKREIAEVYSRVLSYRDLGGTLENLAGVKRLVYGFREEEAQDYALGICIKDIADSLILSYSP</sequence>
<organism evidence="1 2">
    <name type="scientific">Rugamonas aquatica</name>
    <dbReference type="NCBI Taxonomy" id="2743357"/>
    <lineage>
        <taxon>Bacteria</taxon>
        <taxon>Pseudomonadati</taxon>
        <taxon>Pseudomonadota</taxon>
        <taxon>Betaproteobacteria</taxon>
        <taxon>Burkholderiales</taxon>
        <taxon>Oxalobacteraceae</taxon>
        <taxon>Telluria group</taxon>
        <taxon>Rugamonas</taxon>
    </lineage>
</organism>
<name>A0A6A7MUW1_9BURK</name>
<dbReference type="RefSeq" id="WP_152836162.1">
    <property type="nucleotide sequence ID" value="NZ_WHUG01000001.1"/>
</dbReference>
<accession>A0A6A7MUW1</accession>
<dbReference type="AlphaFoldDB" id="A0A6A7MUW1"/>
<evidence type="ECO:0008006" key="3">
    <source>
        <dbReference type="Google" id="ProtNLM"/>
    </source>
</evidence>
<reference evidence="1 2" key="1">
    <citation type="submission" date="2019-10" db="EMBL/GenBank/DDBJ databases">
        <title>Two novel species isolated from a subtropical stream in China.</title>
        <authorList>
            <person name="Lu H."/>
        </authorList>
    </citation>
    <scope>NUCLEOTIDE SEQUENCE [LARGE SCALE GENOMIC DNA]</scope>
    <source>
        <strain evidence="1 2">FT29W</strain>
    </source>
</reference>